<dbReference type="AlphaFoldDB" id="A0A834EVR8"/>
<name>A0A834EVR8_9CHIR</name>
<reference evidence="1 2" key="1">
    <citation type="journal article" date="2020" name="Nature">
        <title>Six reference-quality genomes reveal evolution of bat adaptations.</title>
        <authorList>
            <person name="Jebb D."/>
            <person name="Huang Z."/>
            <person name="Pippel M."/>
            <person name="Hughes G.M."/>
            <person name="Lavrichenko K."/>
            <person name="Devanna P."/>
            <person name="Winkler S."/>
            <person name="Jermiin L.S."/>
            <person name="Skirmuntt E.C."/>
            <person name="Katzourakis A."/>
            <person name="Burkitt-Gray L."/>
            <person name="Ray D.A."/>
            <person name="Sullivan K.A.M."/>
            <person name="Roscito J.G."/>
            <person name="Kirilenko B.M."/>
            <person name="Davalos L.M."/>
            <person name="Corthals A.P."/>
            <person name="Power M.L."/>
            <person name="Jones G."/>
            <person name="Ransome R.D."/>
            <person name="Dechmann D.K.N."/>
            <person name="Locatelli A.G."/>
            <person name="Puechmaille S.J."/>
            <person name="Fedrigo O."/>
            <person name="Jarvis E.D."/>
            <person name="Hiller M."/>
            <person name="Vernes S.C."/>
            <person name="Myers E.W."/>
            <person name="Teeling E.C."/>
        </authorList>
    </citation>
    <scope>NUCLEOTIDE SEQUENCE [LARGE SCALE GENOMIC DNA]</scope>
    <source>
        <strain evidence="1">Bat1K_MPI-CBG_1</strain>
    </source>
</reference>
<protein>
    <submittedName>
        <fullName evidence="1">Uncharacterized protein</fullName>
    </submittedName>
</protein>
<comment type="caution">
    <text evidence="1">The sequence shown here is derived from an EMBL/GenBank/DDBJ whole genome shotgun (WGS) entry which is preliminary data.</text>
</comment>
<accession>A0A834EVR8</accession>
<evidence type="ECO:0000313" key="1">
    <source>
        <dbReference type="EMBL" id="KAF6130984.1"/>
    </source>
</evidence>
<proteinExistence type="predicted"/>
<organism evidence="1 2">
    <name type="scientific">Phyllostomus discolor</name>
    <name type="common">pale spear-nosed bat</name>
    <dbReference type="NCBI Taxonomy" id="89673"/>
    <lineage>
        <taxon>Eukaryota</taxon>
        <taxon>Metazoa</taxon>
        <taxon>Chordata</taxon>
        <taxon>Craniata</taxon>
        <taxon>Vertebrata</taxon>
        <taxon>Euteleostomi</taxon>
        <taxon>Mammalia</taxon>
        <taxon>Eutheria</taxon>
        <taxon>Laurasiatheria</taxon>
        <taxon>Chiroptera</taxon>
        <taxon>Yangochiroptera</taxon>
        <taxon>Phyllostomidae</taxon>
        <taxon>Phyllostominae</taxon>
        <taxon>Phyllostomus</taxon>
    </lineage>
</organism>
<gene>
    <name evidence="1" type="ORF">HJG60_007908</name>
</gene>
<sequence>MWVSEPLHCEAWPSSLRPTLQWDTCSLLSQGKFLLWPLWSIGQPTLQPAAFQPGSAVPLLPSIAGTRNPRVDVAVPIASTNPSCVMCTFSSQCLAGSRGCKVWVHLMIRFAPWNACSEVRVQSSIQRKNNLCKMKHKCSPVPNRSQNIWSCFTVEGV</sequence>
<dbReference type="Proteomes" id="UP000664940">
    <property type="component" value="Unassembled WGS sequence"/>
</dbReference>
<dbReference type="EMBL" id="JABVXQ010000001">
    <property type="protein sequence ID" value="KAF6130984.1"/>
    <property type="molecule type" value="Genomic_DNA"/>
</dbReference>
<evidence type="ECO:0000313" key="2">
    <source>
        <dbReference type="Proteomes" id="UP000664940"/>
    </source>
</evidence>